<keyword evidence="3" id="KW-1185">Reference proteome</keyword>
<protein>
    <submittedName>
        <fullName evidence="2">Uncharacterized protein</fullName>
    </submittedName>
</protein>
<gene>
    <name evidence="2" type="ORF">ZOSMA_151G00100</name>
</gene>
<feature type="chain" id="PRO_5005528072" evidence="1">
    <location>
        <begin position="23"/>
        <end position="84"/>
    </location>
</feature>
<reference evidence="3" key="1">
    <citation type="journal article" date="2016" name="Nature">
        <title>The genome of the seagrass Zostera marina reveals angiosperm adaptation to the sea.</title>
        <authorList>
            <person name="Olsen J.L."/>
            <person name="Rouze P."/>
            <person name="Verhelst B."/>
            <person name="Lin Y.-C."/>
            <person name="Bayer T."/>
            <person name="Collen J."/>
            <person name="Dattolo E."/>
            <person name="De Paoli E."/>
            <person name="Dittami S."/>
            <person name="Maumus F."/>
            <person name="Michel G."/>
            <person name="Kersting A."/>
            <person name="Lauritano C."/>
            <person name="Lohaus R."/>
            <person name="Toepel M."/>
            <person name="Tonon T."/>
            <person name="Vanneste K."/>
            <person name="Amirebrahimi M."/>
            <person name="Brakel J."/>
            <person name="Bostroem C."/>
            <person name="Chovatia M."/>
            <person name="Grimwood J."/>
            <person name="Jenkins J.W."/>
            <person name="Jueterbock A."/>
            <person name="Mraz A."/>
            <person name="Stam W.T."/>
            <person name="Tice H."/>
            <person name="Bornberg-Bauer E."/>
            <person name="Green P.J."/>
            <person name="Pearson G.A."/>
            <person name="Procaccini G."/>
            <person name="Duarte C.M."/>
            <person name="Schmutz J."/>
            <person name="Reusch T.B.H."/>
            <person name="Van de Peer Y."/>
        </authorList>
    </citation>
    <scope>NUCLEOTIDE SEQUENCE [LARGE SCALE GENOMIC DNA]</scope>
    <source>
        <strain evidence="3">cv. Finnish</strain>
    </source>
</reference>
<accession>A0A0K9PW77</accession>
<evidence type="ECO:0000256" key="1">
    <source>
        <dbReference type="SAM" id="SignalP"/>
    </source>
</evidence>
<name>A0A0K9PW77_ZOSMR</name>
<comment type="caution">
    <text evidence="2">The sequence shown here is derived from an EMBL/GenBank/DDBJ whole genome shotgun (WGS) entry which is preliminary data.</text>
</comment>
<dbReference type="Proteomes" id="UP000036987">
    <property type="component" value="Unassembled WGS sequence"/>
</dbReference>
<feature type="signal peptide" evidence="1">
    <location>
        <begin position="1"/>
        <end position="22"/>
    </location>
</feature>
<sequence>MDFTKLFVFLFILVNLVSLPQGRVTTKSTEVGGPFDKKWCCDSIVGLCYDLETDCRNDCGNQCKFEALGDDPPKNLEDGKLSFF</sequence>
<dbReference type="AlphaFoldDB" id="A0A0K9PW77"/>
<proteinExistence type="predicted"/>
<evidence type="ECO:0000313" key="2">
    <source>
        <dbReference type="EMBL" id="KMZ73179.1"/>
    </source>
</evidence>
<organism evidence="2 3">
    <name type="scientific">Zostera marina</name>
    <name type="common">Eelgrass</name>
    <dbReference type="NCBI Taxonomy" id="29655"/>
    <lineage>
        <taxon>Eukaryota</taxon>
        <taxon>Viridiplantae</taxon>
        <taxon>Streptophyta</taxon>
        <taxon>Embryophyta</taxon>
        <taxon>Tracheophyta</taxon>
        <taxon>Spermatophyta</taxon>
        <taxon>Magnoliopsida</taxon>
        <taxon>Liliopsida</taxon>
        <taxon>Zosteraceae</taxon>
        <taxon>Zostera</taxon>
    </lineage>
</organism>
<evidence type="ECO:0000313" key="3">
    <source>
        <dbReference type="Proteomes" id="UP000036987"/>
    </source>
</evidence>
<keyword evidence="1" id="KW-0732">Signal</keyword>
<dbReference type="EMBL" id="LFYR01000593">
    <property type="protein sequence ID" value="KMZ73179.1"/>
    <property type="molecule type" value="Genomic_DNA"/>
</dbReference>